<comment type="caution">
    <text evidence="2">The sequence shown here is derived from an EMBL/GenBank/DDBJ whole genome shotgun (WGS) entry which is preliminary data.</text>
</comment>
<dbReference type="AlphaFoldDB" id="A0A8X6XUC5"/>
<name>A0A8X6XUC5_9ARAC</name>
<sequence length="90" mass="10161">MFSISLLEAAKRLEPEPAIEMKTQQGGPVRARNSREKHYRPYIKQQARSGSKKTRRRGSPQQNGQERKGGANSSRYISLEVLVGDANYKS</sequence>
<organism evidence="2 3">
    <name type="scientific">Trichonephila inaurata madagascariensis</name>
    <dbReference type="NCBI Taxonomy" id="2747483"/>
    <lineage>
        <taxon>Eukaryota</taxon>
        <taxon>Metazoa</taxon>
        <taxon>Ecdysozoa</taxon>
        <taxon>Arthropoda</taxon>
        <taxon>Chelicerata</taxon>
        <taxon>Arachnida</taxon>
        <taxon>Araneae</taxon>
        <taxon>Araneomorphae</taxon>
        <taxon>Entelegynae</taxon>
        <taxon>Araneoidea</taxon>
        <taxon>Nephilidae</taxon>
        <taxon>Trichonephila</taxon>
        <taxon>Trichonephila inaurata</taxon>
    </lineage>
</organism>
<evidence type="ECO:0000313" key="3">
    <source>
        <dbReference type="Proteomes" id="UP000886998"/>
    </source>
</evidence>
<protein>
    <submittedName>
        <fullName evidence="2">Uncharacterized protein</fullName>
    </submittedName>
</protein>
<evidence type="ECO:0000313" key="2">
    <source>
        <dbReference type="EMBL" id="GFY58825.1"/>
    </source>
</evidence>
<dbReference type="EMBL" id="BMAV01012272">
    <property type="protein sequence ID" value="GFY58825.1"/>
    <property type="molecule type" value="Genomic_DNA"/>
</dbReference>
<evidence type="ECO:0000256" key="1">
    <source>
        <dbReference type="SAM" id="MobiDB-lite"/>
    </source>
</evidence>
<proteinExistence type="predicted"/>
<keyword evidence="3" id="KW-1185">Reference proteome</keyword>
<feature type="region of interest" description="Disordered" evidence="1">
    <location>
        <begin position="13"/>
        <end position="76"/>
    </location>
</feature>
<gene>
    <name evidence="2" type="primary">NCL1_50502</name>
    <name evidence="2" type="ORF">TNIN_147721</name>
</gene>
<dbReference type="Proteomes" id="UP000886998">
    <property type="component" value="Unassembled WGS sequence"/>
</dbReference>
<reference evidence="2" key="1">
    <citation type="submission" date="2020-08" db="EMBL/GenBank/DDBJ databases">
        <title>Multicomponent nature underlies the extraordinary mechanical properties of spider dragline silk.</title>
        <authorList>
            <person name="Kono N."/>
            <person name="Nakamura H."/>
            <person name="Mori M."/>
            <person name="Yoshida Y."/>
            <person name="Ohtoshi R."/>
            <person name="Malay A.D."/>
            <person name="Moran D.A.P."/>
            <person name="Tomita M."/>
            <person name="Numata K."/>
            <person name="Arakawa K."/>
        </authorList>
    </citation>
    <scope>NUCLEOTIDE SEQUENCE</scope>
</reference>
<accession>A0A8X6XUC5</accession>